<evidence type="ECO:0000313" key="5">
    <source>
        <dbReference type="Proteomes" id="UP001156670"/>
    </source>
</evidence>
<accession>A0ABQ5XKB0</accession>
<evidence type="ECO:0000256" key="2">
    <source>
        <dbReference type="ARBA" id="ARBA00022801"/>
    </source>
</evidence>
<feature type="domain" description="Glycoside hydrolase family 20 catalytic" evidence="3">
    <location>
        <begin position="46"/>
        <end position="276"/>
    </location>
</feature>
<comment type="similarity">
    <text evidence="1">Belongs to the glycosyl hydrolase 20 family.</text>
</comment>
<dbReference type="SUPFAM" id="SSF51445">
    <property type="entry name" value="(Trans)glycosidases"/>
    <property type="match status" value="1"/>
</dbReference>
<dbReference type="InterPro" id="IPR017853">
    <property type="entry name" value="GH"/>
</dbReference>
<dbReference type="PANTHER" id="PTHR43678:SF1">
    <property type="entry name" value="BETA-N-ACETYLHEXOSAMINIDASE"/>
    <property type="match status" value="1"/>
</dbReference>
<dbReference type="EMBL" id="BSOB01000005">
    <property type="protein sequence ID" value="GLQ91629.1"/>
    <property type="molecule type" value="Genomic_DNA"/>
</dbReference>
<gene>
    <name evidence="4" type="ORF">GCM10007901_05790</name>
</gene>
<dbReference type="Gene3D" id="3.30.379.10">
    <property type="entry name" value="Chitobiase/beta-hexosaminidase domain 2-like"/>
    <property type="match status" value="1"/>
</dbReference>
<evidence type="ECO:0000259" key="3">
    <source>
        <dbReference type="Pfam" id="PF00728"/>
    </source>
</evidence>
<evidence type="ECO:0000256" key="1">
    <source>
        <dbReference type="ARBA" id="ARBA00006285"/>
    </source>
</evidence>
<dbReference type="InterPro" id="IPR052764">
    <property type="entry name" value="GH20_Enzymes"/>
</dbReference>
<dbReference type="SUPFAM" id="SSF55545">
    <property type="entry name" value="beta-N-acetylhexosaminidase-like domain"/>
    <property type="match status" value="1"/>
</dbReference>
<dbReference type="InterPro" id="IPR025705">
    <property type="entry name" value="Beta_hexosaminidase_sua/sub"/>
</dbReference>
<dbReference type="Pfam" id="PF00728">
    <property type="entry name" value="Glyco_hydro_20"/>
    <property type="match status" value="1"/>
</dbReference>
<sequence length="396" mass="44765">MSLCARTRAGLFYASRTLLQMLMLDGQSAGKHRSVPRGHVLDYPRYSERSVMFDVGRKFASVPFLEDYIRFMGWYKLNTLHLHLDDQVNSDDHRSWSMKAFRLKSDNPVFHDLLPSDGQYYTRQDWNRLEEIAAANAVRIVPEIDTPGHAGAIGAARPDLLYQGGTPSGGTLDPSKPQTLAYVESIFAEFLPWFRSDVIHIGGDEASVNQEDISIVSQVNYLNQLGHFLQWRGKQVEMWGSADFAIGLDKSFLIQRWINWGDEAKFNWGEHGFRWTESYGDWYIVPFGPDYFNPKGVRGDALYDGWDNRTPASVMGPHGPTGGQIAVWNDKGARDYDYENTVHGLFKDAIPAAGQVFWRGQAHDATGAPLSYSVLRQSIEILQYGPGTRLFSNSRL</sequence>
<dbReference type="InterPro" id="IPR015883">
    <property type="entry name" value="Glyco_hydro_20_cat"/>
</dbReference>
<reference evidence="5" key="1">
    <citation type="journal article" date="2019" name="Int. J. Syst. Evol. Microbiol.">
        <title>The Global Catalogue of Microorganisms (GCM) 10K type strain sequencing project: providing services to taxonomists for standard genome sequencing and annotation.</title>
        <authorList>
            <consortium name="The Broad Institute Genomics Platform"/>
            <consortium name="The Broad Institute Genome Sequencing Center for Infectious Disease"/>
            <person name="Wu L."/>
            <person name="Ma J."/>
        </authorList>
    </citation>
    <scope>NUCLEOTIDE SEQUENCE [LARGE SCALE GENOMIC DNA]</scope>
    <source>
        <strain evidence="5">NBRC 111980</strain>
    </source>
</reference>
<dbReference type="PRINTS" id="PR00738">
    <property type="entry name" value="GLHYDRLASE20"/>
</dbReference>
<proteinExistence type="inferred from homology"/>
<dbReference type="PANTHER" id="PTHR43678">
    <property type="entry name" value="PUTATIVE (AFU_ORTHOLOGUE AFUA_2G00640)-RELATED"/>
    <property type="match status" value="1"/>
</dbReference>
<protein>
    <recommendedName>
        <fullName evidence="3">Glycoside hydrolase family 20 catalytic domain-containing protein</fullName>
    </recommendedName>
</protein>
<dbReference type="Gene3D" id="3.20.20.80">
    <property type="entry name" value="Glycosidases"/>
    <property type="match status" value="1"/>
</dbReference>
<name>A0ABQ5XKB0_9GAMM</name>
<keyword evidence="2" id="KW-0378">Hydrolase</keyword>
<dbReference type="InterPro" id="IPR029018">
    <property type="entry name" value="Hex-like_dom2"/>
</dbReference>
<evidence type="ECO:0000313" key="4">
    <source>
        <dbReference type="EMBL" id="GLQ91629.1"/>
    </source>
</evidence>
<dbReference type="Proteomes" id="UP001156670">
    <property type="component" value="Unassembled WGS sequence"/>
</dbReference>
<organism evidence="4 5">
    <name type="scientific">Dyella acidisoli</name>
    <dbReference type="NCBI Taxonomy" id="1867834"/>
    <lineage>
        <taxon>Bacteria</taxon>
        <taxon>Pseudomonadati</taxon>
        <taxon>Pseudomonadota</taxon>
        <taxon>Gammaproteobacteria</taxon>
        <taxon>Lysobacterales</taxon>
        <taxon>Rhodanobacteraceae</taxon>
        <taxon>Dyella</taxon>
    </lineage>
</organism>
<keyword evidence="5" id="KW-1185">Reference proteome</keyword>
<comment type="caution">
    <text evidence="4">The sequence shown here is derived from an EMBL/GenBank/DDBJ whole genome shotgun (WGS) entry which is preliminary data.</text>
</comment>